<dbReference type="PROSITE" id="PS52004">
    <property type="entry name" value="KS3_2"/>
    <property type="match status" value="1"/>
</dbReference>
<proteinExistence type="predicted"/>
<dbReference type="GO" id="GO:0000287">
    <property type="term" value="F:magnesium ion binding"/>
    <property type="evidence" value="ECO:0007669"/>
    <property type="project" value="InterPro"/>
</dbReference>
<dbReference type="Gene3D" id="3.40.366.10">
    <property type="entry name" value="Malonyl-Coenzyme A Acyl Carrier Protein, domain 2"/>
    <property type="match status" value="1"/>
</dbReference>
<keyword evidence="6" id="KW-1185">Reference proteome</keyword>
<dbReference type="InterPro" id="IPR037143">
    <property type="entry name" value="4-PPantetheinyl_Trfase_dom_sf"/>
</dbReference>
<feature type="domain" description="Ketosynthase family 3 (KS3)" evidence="4">
    <location>
        <begin position="5"/>
        <end position="465"/>
    </location>
</feature>
<dbReference type="InterPro" id="IPR016039">
    <property type="entry name" value="Thiolase-like"/>
</dbReference>
<sequence length="1268" mass="135226">MSADRIDIAIVGMAGLYPDAPDIDVFWSNILNCHDAVREADESWLGGADILDPGADGDMSRIYTRRGGFLGDLSRFDPRRFGTMPVSVEGGQPDQFLALKVCQDALVDAGYAPDCADHTRTGVILGHAVHAHRANSNGMQQVWFHAQMRSILNDLFPEAGAQRIAEAVALMQDKLPTIAVEAVPGLVPNIMTGRICNRLGLMGPNYIIDAACSSTLIAVNIAANELRAGRADLMLAGGVNTTTSPLVYNVFCSIGALSRQGIIRPFGAEAAGTVLGEGAGALVLKRLEDALRDEDRIYGVVKAVGQSSDGKSTGLMAPRLEGEVLAMRRAYELSRIDPASIGLVEAHGTGIPLGDRTEVNALREVFGARIGGIPQVPIGSVKSMIGHCIPAAGSAALIKSALALTHRIVPPTLCGEVDPGLGLEQTPFYVATEARPWVNSAPTPRRAAINAFGFGGINAHLVLEESPLGRDLDATACYLRPGVDTAFVEQVFAFAAPERDGLIAAISAVSDADAGLDPAGFATLARETWQRARAVGSGERMTLVAADPQDLAKKVKAALKQLGKPGLRTLQTRNGIYYEAAPMGGKVAFLFPGEMAQYPGLMADALMAFPPVRDWVDFIASLSDGQRALRLQDAVFPPSTCVDDAAKARLNAALHQVDYGSEIVFAADQAVFWILRRLGIRPEGMLGHSTGENAAIVASGRLRLDRAAVGEMIGRMNAAFNSVNESGAVPQGVLLTVAGLDRATFLSVFERHEGLHFTMDNCPNQAIMFGPESAVDAAQSDLVAAGAVCTRLPICWGYHTDFVAPMAERFRSLFAGVQTGPSDVTLYSCATAAPFPEGAEEMLDTAILQYVSRVRFTEAIERMYADGYRVFVECGPNAMLTAFVRDILGERRFLCESADNRRRGMVSHLRHLVARLVAAGIDLDYPDLLDPAETNEGLRRRTRRAEDARAPLLPSNLPFLKFDSDEKSRLRSLLGCDAPATASAAQPKVAGMPETEAAMRGHIEVMDVFLKGQERIGRISLGAPALAGAARRDRHAQGPIGVLDIAPFFDVPFELDAVMMRGQPGLDAMARHLAEPERSEAARMSQRTARWTEWALGRLAAKHAARGWLARRGLRAENADIAVLKTEAGAPVLSVAGQQQMPSVSISHVEGCAVAAVADLPWRVGIDFDRPDRVREPTGFLGAVLCEAEGVARALPANAETAIRIWTAKEAAAKAVGQGMQGRPEAFVLEMLDPVTGRARVVHAGHGIKIQTVAIMGGFCSLGFVAAG</sequence>
<dbReference type="Pfam" id="PF00698">
    <property type="entry name" value="Acyl_transf_1"/>
    <property type="match status" value="1"/>
</dbReference>
<comment type="caution">
    <text evidence="5">The sequence shown here is derived from an EMBL/GenBank/DDBJ whole genome shotgun (WGS) entry which is preliminary data.</text>
</comment>
<dbReference type="Pfam" id="PF00109">
    <property type="entry name" value="ketoacyl-synt"/>
    <property type="match status" value="1"/>
</dbReference>
<evidence type="ECO:0000256" key="1">
    <source>
        <dbReference type="ARBA" id="ARBA00022450"/>
    </source>
</evidence>
<dbReference type="SUPFAM" id="SSF52151">
    <property type="entry name" value="FabD/lysophospholipase-like"/>
    <property type="match status" value="1"/>
</dbReference>
<dbReference type="PROSITE" id="PS00606">
    <property type="entry name" value="KS3_1"/>
    <property type="match status" value="1"/>
</dbReference>
<dbReference type="Proteomes" id="UP000295050">
    <property type="component" value="Unassembled WGS sequence"/>
</dbReference>
<dbReference type="InterPro" id="IPR052568">
    <property type="entry name" value="PKS-FAS_Synthase"/>
</dbReference>
<evidence type="ECO:0000256" key="3">
    <source>
        <dbReference type="ARBA" id="ARBA00022679"/>
    </source>
</evidence>
<dbReference type="RefSeq" id="WP_165910117.1">
    <property type="nucleotide sequence ID" value="NZ_SLXU01000001.1"/>
</dbReference>
<dbReference type="Pfam" id="PF01648">
    <property type="entry name" value="ACPS"/>
    <property type="match status" value="1"/>
</dbReference>
<dbReference type="InterPro" id="IPR016035">
    <property type="entry name" value="Acyl_Trfase/lysoPLipase"/>
</dbReference>
<accession>A0A4R2RMC8</accession>
<dbReference type="SUPFAM" id="SSF53901">
    <property type="entry name" value="Thiolase-like"/>
    <property type="match status" value="1"/>
</dbReference>
<dbReference type="GO" id="GO:0004315">
    <property type="term" value="F:3-oxoacyl-[acyl-carrier-protein] synthase activity"/>
    <property type="evidence" value="ECO:0007669"/>
    <property type="project" value="InterPro"/>
</dbReference>
<dbReference type="InterPro" id="IPR014031">
    <property type="entry name" value="Ketoacyl_synth_C"/>
</dbReference>
<dbReference type="InterPro" id="IPR001227">
    <property type="entry name" value="Ac_transferase_dom_sf"/>
</dbReference>
<dbReference type="InterPro" id="IPR014030">
    <property type="entry name" value="Ketoacyl_synth_N"/>
</dbReference>
<dbReference type="SMART" id="SM00827">
    <property type="entry name" value="PKS_AT"/>
    <property type="match status" value="1"/>
</dbReference>
<name>A0A4R2RMC8_9RHOB</name>
<dbReference type="EMBL" id="SLXU01000001">
    <property type="protein sequence ID" value="TCP63427.1"/>
    <property type="molecule type" value="Genomic_DNA"/>
</dbReference>
<dbReference type="SUPFAM" id="SSF56214">
    <property type="entry name" value="4'-phosphopantetheinyl transferase"/>
    <property type="match status" value="2"/>
</dbReference>
<reference evidence="5 6" key="1">
    <citation type="submission" date="2019-03" db="EMBL/GenBank/DDBJ databases">
        <title>Genomic Encyclopedia of Type Strains, Phase IV (KMG-IV): sequencing the most valuable type-strain genomes for metagenomic binning, comparative biology and taxonomic classification.</title>
        <authorList>
            <person name="Goeker M."/>
        </authorList>
    </citation>
    <scope>NUCLEOTIDE SEQUENCE [LARGE SCALE GENOMIC DNA]</scope>
    <source>
        <strain evidence="5 6">DSM 24766</strain>
    </source>
</reference>
<dbReference type="InterPro" id="IPR008278">
    <property type="entry name" value="4-PPantetheinyl_Trfase_dom"/>
</dbReference>
<dbReference type="CDD" id="cd00833">
    <property type="entry name" value="PKS"/>
    <property type="match status" value="1"/>
</dbReference>
<dbReference type="GO" id="GO:0008897">
    <property type="term" value="F:holo-[acyl-carrier-protein] synthase activity"/>
    <property type="evidence" value="ECO:0007669"/>
    <property type="project" value="InterPro"/>
</dbReference>
<organism evidence="5 6">
    <name type="scientific">Rhodovulum bhavnagarense</name>
    <dbReference type="NCBI Taxonomy" id="992286"/>
    <lineage>
        <taxon>Bacteria</taxon>
        <taxon>Pseudomonadati</taxon>
        <taxon>Pseudomonadota</taxon>
        <taxon>Alphaproteobacteria</taxon>
        <taxon>Rhodobacterales</taxon>
        <taxon>Paracoccaceae</taxon>
        <taxon>Rhodovulum</taxon>
    </lineage>
</organism>
<dbReference type="InterPro" id="IPR020841">
    <property type="entry name" value="PKS_Beta-ketoAc_synthase_dom"/>
</dbReference>
<dbReference type="Pfam" id="PF02801">
    <property type="entry name" value="Ketoacyl-synt_C"/>
    <property type="match status" value="1"/>
</dbReference>
<keyword evidence="2" id="KW-0597">Phosphoprotein</keyword>
<keyword evidence="3 5" id="KW-0808">Transferase</keyword>
<dbReference type="SMART" id="SM00825">
    <property type="entry name" value="PKS_KS"/>
    <property type="match status" value="1"/>
</dbReference>
<dbReference type="Gene3D" id="3.30.70.250">
    <property type="entry name" value="Malonyl-CoA ACP transacylase, ACP-binding"/>
    <property type="match status" value="1"/>
</dbReference>
<gene>
    <name evidence="5" type="ORF">EV663_101696</name>
</gene>
<evidence type="ECO:0000259" key="4">
    <source>
        <dbReference type="PROSITE" id="PS52004"/>
    </source>
</evidence>
<dbReference type="AlphaFoldDB" id="A0A4R2RMC8"/>
<evidence type="ECO:0000256" key="2">
    <source>
        <dbReference type="ARBA" id="ARBA00022553"/>
    </source>
</evidence>
<dbReference type="InterPro" id="IPR018201">
    <property type="entry name" value="Ketoacyl_synth_AS"/>
</dbReference>
<evidence type="ECO:0000313" key="5">
    <source>
        <dbReference type="EMBL" id="TCP63427.1"/>
    </source>
</evidence>
<dbReference type="Gene3D" id="3.40.47.10">
    <property type="match status" value="1"/>
</dbReference>
<dbReference type="InterPro" id="IPR014043">
    <property type="entry name" value="Acyl_transferase_dom"/>
</dbReference>
<dbReference type="PANTHER" id="PTHR43074">
    <property type="entry name" value="OMEGA-3 POLYUNSATURATED FATTY ACID SYNTHASE PFAB-RELATED"/>
    <property type="match status" value="1"/>
</dbReference>
<keyword evidence="1" id="KW-0596">Phosphopantetheine</keyword>
<dbReference type="GO" id="GO:0006633">
    <property type="term" value="P:fatty acid biosynthetic process"/>
    <property type="evidence" value="ECO:0007669"/>
    <property type="project" value="InterPro"/>
</dbReference>
<dbReference type="Gene3D" id="3.90.470.20">
    <property type="entry name" value="4'-phosphopantetheinyl transferase domain"/>
    <property type="match status" value="2"/>
</dbReference>
<evidence type="ECO:0000313" key="6">
    <source>
        <dbReference type="Proteomes" id="UP000295050"/>
    </source>
</evidence>
<dbReference type="PANTHER" id="PTHR43074:SF1">
    <property type="entry name" value="BETA-KETOACYL SYNTHASE FAMILY PROTEIN-RELATED"/>
    <property type="match status" value="1"/>
</dbReference>
<protein>
    <submittedName>
        <fullName evidence="5">Acyl transferase domain-containing protein</fullName>
    </submittedName>
</protein>